<evidence type="ECO:0000256" key="6">
    <source>
        <dbReference type="ARBA" id="ARBA00022989"/>
    </source>
</evidence>
<dbReference type="NCBIfam" id="TIGR00797">
    <property type="entry name" value="matE"/>
    <property type="match status" value="1"/>
</dbReference>
<feature type="transmembrane region" description="Helical" evidence="10">
    <location>
        <begin position="367"/>
        <end position="384"/>
    </location>
</feature>
<dbReference type="PANTHER" id="PTHR43298">
    <property type="entry name" value="MULTIDRUG RESISTANCE PROTEIN NORM-RELATED"/>
    <property type="match status" value="1"/>
</dbReference>
<evidence type="ECO:0000256" key="2">
    <source>
        <dbReference type="ARBA" id="ARBA00022448"/>
    </source>
</evidence>
<evidence type="ECO:0000313" key="12">
    <source>
        <dbReference type="Proteomes" id="UP000293719"/>
    </source>
</evidence>
<feature type="transmembrane region" description="Helical" evidence="10">
    <location>
        <begin position="295"/>
        <end position="314"/>
    </location>
</feature>
<dbReference type="OrthoDB" id="9780160at2"/>
<dbReference type="Pfam" id="PF01554">
    <property type="entry name" value="MatE"/>
    <property type="match status" value="2"/>
</dbReference>
<evidence type="ECO:0000256" key="10">
    <source>
        <dbReference type="SAM" id="Phobius"/>
    </source>
</evidence>
<evidence type="ECO:0000313" key="11">
    <source>
        <dbReference type="EMBL" id="QBK31490.1"/>
    </source>
</evidence>
<dbReference type="RefSeq" id="WP_131617153.1">
    <property type="nucleotide sequence ID" value="NZ_CP036532.1"/>
</dbReference>
<sequence length="460" mass="49038">MSTVTNTHASAPAPMGWPAHARATLALGVPLVGSQLGAMLLNTTDTVMLGWYGVTELAAGVIATQVFHTVMMFGGGFAFAVIPMAASAEGQGDVTQVRRSVRMGLWVVGAFCALMMPILWFTEPLLLALGQEPQVAGLAQAYMRIAQFSLFPVLFWLTLRSFLTVIDSTRVVFVATMAGVVLNAFVNWLLIFGNWGFPELGIRGSAIATIGTNVLIFGWLAAFCAINGRARPYELFVRFWRPDWPAFGEVFRIGLPISTMVTAETGMFIFSSIFMGWLGVVALAAHGIAIQLASLAFMVPLGMAQAATARVGYFHGRGDRTGLDRAAGTVMAMCLTFAATSAALFFIAPETLIGLFLDDTNADTGAVLAYAVPLLFVAACFQLVDSAQAIGAALLRGLKDTRVPMIIAIIAYWPVGLFLGWLLGFPLGLGGIGVWVGLASGLLVAAVLLNHRFFVVRPNM</sequence>
<evidence type="ECO:0000256" key="1">
    <source>
        <dbReference type="ARBA" id="ARBA00004429"/>
    </source>
</evidence>
<dbReference type="InterPro" id="IPR048279">
    <property type="entry name" value="MdtK-like"/>
</dbReference>
<feature type="transmembrane region" description="Helical" evidence="10">
    <location>
        <begin position="267"/>
        <end position="289"/>
    </location>
</feature>
<dbReference type="GO" id="GO:0006811">
    <property type="term" value="P:monoatomic ion transport"/>
    <property type="evidence" value="ECO:0007669"/>
    <property type="project" value="UniProtKB-KW"/>
</dbReference>
<dbReference type="AlphaFoldDB" id="A0A4P6V4I7"/>
<feature type="transmembrane region" description="Helical" evidence="10">
    <location>
        <begin position="57"/>
        <end position="82"/>
    </location>
</feature>
<name>A0A4P6V4I7_9HYPH</name>
<protein>
    <recommendedName>
        <fullName evidence="9">Multidrug-efflux transporter</fullName>
    </recommendedName>
</protein>
<feature type="transmembrane region" description="Helical" evidence="10">
    <location>
        <begin position="103"/>
        <end position="121"/>
    </location>
</feature>
<keyword evidence="5 10" id="KW-0812">Transmembrane</keyword>
<feature type="transmembrane region" description="Helical" evidence="10">
    <location>
        <begin position="204"/>
        <end position="226"/>
    </location>
</feature>
<feature type="transmembrane region" description="Helical" evidence="10">
    <location>
        <begin position="405"/>
        <end position="423"/>
    </location>
</feature>
<feature type="transmembrane region" description="Helical" evidence="10">
    <location>
        <begin position="326"/>
        <end position="347"/>
    </location>
</feature>
<keyword evidence="3" id="KW-0050">Antiport</keyword>
<keyword evidence="4" id="KW-1003">Cell membrane</keyword>
<dbReference type="GO" id="GO:0005886">
    <property type="term" value="C:plasma membrane"/>
    <property type="evidence" value="ECO:0007669"/>
    <property type="project" value="UniProtKB-SubCell"/>
</dbReference>
<reference evidence="11 12" key="1">
    <citation type="journal article" date="2017" name="Int. J. Syst. Evol. Microbiol.">
        <title>Roseitalea porphyridii gen. nov., sp. nov., isolated from a red alga, and reclassification of Hoeflea suaedae Chung et al. 2013 as Pseudohoeflea suaedae gen. nov., comb. nov.</title>
        <authorList>
            <person name="Hyeon J.W."/>
            <person name="Jeong S.E."/>
            <person name="Baek K."/>
            <person name="Jeon C.O."/>
        </authorList>
    </citation>
    <scope>NUCLEOTIDE SEQUENCE [LARGE SCALE GENOMIC DNA]</scope>
    <source>
        <strain evidence="11 12">MA7-20</strain>
    </source>
</reference>
<dbReference type="KEGG" id="rpod:E0E05_13250"/>
<keyword evidence="8 10" id="KW-0472">Membrane</keyword>
<evidence type="ECO:0000256" key="5">
    <source>
        <dbReference type="ARBA" id="ARBA00022692"/>
    </source>
</evidence>
<keyword evidence="6 10" id="KW-1133">Transmembrane helix</keyword>
<evidence type="ECO:0000256" key="3">
    <source>
        <dbReference type="ARBA" id="ARBA00022449"/>
    </source>
</evidence>
<dbReference type="Proteomes" id="UP000293719">
    <property type="component" value="Chromosome"/>
</dbReference>
<dbReference type="CDD" id="cd13131">
    <property type="entry name" value="MATE_NorM_like"/>
    <property type="match status" value="1"/>
</dbReference>
<dbReference type="PIRSF" id="PIRSF006603">
    <property type="entry name" value="DinF"/>
    <property type="match status" value="1"/>
</dbReference>
<dbReference type="InterPro" id="IPR002528">
    <property type="entry name" value="MATE_fam"/>
</dbReference>
<dbReference type="GO" id="GO:0015297">
    <property type="term" value="F:antiporter activity"/>
    <property type="evidence" value="ECO:0007669"/>
    <property type="project" value="UniProtKB-KW"/>
</dbReference>
<accession>A0A4P6V4I7</accession>
<feature type="transmembrane region" description="Helical" evidence="10">
    <location>
        <begin position="429"/>
        <end position="450"/>
    </location>
</feature>
<proteinExistence type="predicted"/>
<comment type="subcellular location">
    <subcellularLocation>
        <location evidence="1">Cell inner membrane</location>
        <topology evidence="1">Multi-pass membrane protein</topology>
    </subcellularLocation>
</comment>
<keyword evidence="12" id="KW-1185">Reference proteome</keyword>
<dbReference type="PANTHER" id="PTHR43298:SF2">
    <property type="entry name" value="FMN_FAD EXPORTER YEEO-RELATED"/>
    <property type="match status" value="1"/>
</dbReference>
<gene>
    <name evidence="11" type="ORF">E0E05_13250</name>
</gene>
<feature type="transmembrane region" description="Helical" evidence="10">
    <location>
        <begin position="141"/>
        <end position="159"/>
    </location>
</feature>
<dbReference type="GO" id="GO:0042910">
    <property type="term" value="F:xenobiotic transmembrane transporter activity"/>
    <property type="evidence" value="ECO:0007669"/>
    <property type="project" value="InterPro"/>
</dbReference>
<organism evidence="11 12">
    <name type="scientific">Roseitalea porphyridii</name>
    <dbReference type="NCBI Taxonomy" id="1852022"/>
    <lineage>
        <taxon>Bacteria</taxon>
        <taxon>Pseudomonadati</taxon>
        <taxon>Pseudomonadota</taxon>
        <taxon>Alphaproteobacteria</taxon>
        <taxon>Hyphomicrobiales</taxon>
        <taxon>Ahrensiaceae</taxon>
        <taxon>Roseitalea</taxon>
    </lineage>
</organism>
<feature type="transmembrane region" description="Helical" evidence="10">
    <location>
        <begin position="171"/>
        <end position="192"/>
    </location>
</feature>
<evidence type="ECO:0000256" key="8">
    <source>
        <dbReference type="ARBA" id="ARBA00023136"/>
    </source>
</evidence>
<evidence type="ECO:0000256" key="9">
    <source>
        <dbReference type="ARBA" id="ARBA00031636"/>
    </source>
</evidence>
<dbReference type="GeneID" id="90768270"/>
<dbReference type="InterPro" id="IPR050222">
    <property type="entry name" value="MATE_MdtK"/>
</dbReference>
<evidence type="ECO:0000256" key="4">
    <source>
        <dbReference type="ARBA" id="ARBA00022475"/>
    </source>
</evidence>
<evidence type="ECO:0000256" key="7">
    <source>
        <dbReference type="ARBA" id="ARBA00023065"/>
    </source>
</evidence>
<keyword evidence="2" id="KW-0813">Transport</keyword>
<dbReference type="EMBL" id="CP036532">
    <property type="protein sequence ID" value="QBK31490.1"/>
    <property type="molecule type" value="Genomic_DNA"/>
</dbReference>
<keyword evidence="7" id="KW-0406">Ion transport</keyword>